<evidence type="ECO:0000256" key="1">
    <source>
        <dbReference type="SAM" id="MobiDB-lite"/>
    </source>
</evidence>
<feature type="transmembrane region" description="Helical" evidence="2">
    <location>
        <begin position="112"/>
        <end position="139"/>
    </location>
</feature>
<feature type="compositionally biased region" description="Basic and acidic residues" evidence="1">
    <location>
        <begin position="240"/>
        <end position="253"/>
    </location>
</feature>
<gene>
    <name evidence="3" type="ORF">Cvel_18950</name>
</gene>
<evidence type="ECO:0000256" key="2">
    <source>
        <dbReference type="SAM" id="Phobius"/>
    </source>
</evidence>
<protein>
    <recommendedName>
        <fullName evidence="4">Transmembrane protein</fullName>
    </recommendedName>
</protein>
<name>A0A0G4FVY5_9ALVE</name>
<feature type="transmembrane region" description="Helical" evidence="2">
    <location>
        <begin position="74"/>
        <end position="100"/>
    </location>
</feature>
<reference evidence="3" key="1">
    <citation type="submission" date="2014-11" db="EMBL/GenBank/DDBJ databases">
        <authorList>
            <person name="Otto D Thomas"/>
            <person name="Naeem Raeece"/>
        </authorList>
    </citation>
    <scope>NUCLEOTIDE SEQUENCE</scope>
</reference>
<evidence type="ECO:0008006" key="4">
    <source>
        <dbReference type="Google" id="ProtNLM"/>
    </source>
</evidence>
<organism evidence="3">
    <name type="scientific">Chromera velia CCMP2878</name>
    <dbReference type="NCBI Taxonomy" id="1169474"/>
    <lineage>
        <taxon>Eukaryota</taxon>
        <taxon>Sar</taxon>
        <taxon>Alveolata</taxon>
        <taxon>Colpodellida</taxon>
        <taxon>Chromeraceae</taxon>
        <taxon>Chromera</taxon>
    </lineage>
</organism>
<keyword evidence="2" id="KW-1133">Transmembrane helix</keyword>
<feature type="compositionally biased region" description="Basic and acidic residues" evidence="1">
    <location>
        <begin position="299"/>
        <end position="324"/>
    </location>
</feature>
<feature type="region of interest" description="Disordered" evidence="1">
    <location>
        <begin position="221"/>
        <end position="373"/>
    </location>
</feature>
<feature type="transmembrane region" description="Helical" evidence="2">
    <location>
        <begin position="33"/>
        <end position="54"/>
    </location>
</feature>
<evidence type="ECO:0000313" key="3">
    <source>
        <dbReference type="EMBL" id="CEM19067.1"/>
    </source>
</evidence>
<feature type="compositionally biased region" description="Basic and acidic residues" evidence="1">
    <location>
        <begin position="362"/>
        <end position="373"/>
    </location>
</feature>
<keyword evidence="2" id="KW-0812">Transmembrane</keyword>
<feature type="compositionally biased region" description="Basic residues" evidence="1">
    <location>
        <begin position="345"/>
        <end position="361"/>
    </location>
</feature>
<dbReference type="EMBL" id="CDMZ01000664">
    <property type="protein sequence ID" value="CEM19067.1"/>
    <property type="molecule type" value="Genomic_DNA"/>
</dbReference>
<keyword evidence="2" id="KW-0472">Membrane</keyword>
<feature type="transmembrane region" description="Helical" evidence="2">
    <location>
        <begin position="182"/>
        <end position="212"/>
    </location>
</feature>
<proteinExistence type="predicted"/>
<accession>A0A0G4FVY5</accession>
<dbReference type="VEuPathDB" id="CryptoDB:Cvel_18950"/>
<feature type="compositionally biased region" description="Basic and acidic residues" evidence="1">
    <location>
        <begin position="278"/>
        <end position="289"/>
    </location>
</feature>
<dbReference type="AlphaFoldDB" id="A0A0G4FVY5"/>
<sequence>MGNLVAPRAAVVEPGAVVVFPQSNAHSVESSIVYAYTLGWLAVVVVLGPVIRAGGFLLLDVLVHVSSSSAVSEFVSLMDMSLLVLSLSVVFWSWGHILFFERFTMSRKSSMVVLGFGALTVGVLPLGVPFCSALLLSYVLLFASGGCRELLHWPVSCCLPFVVLATDVSVGKLLCPEGANRLSALLSAALFVWVPICLGCTGVSFGALFSVFCDGRSGVKKAEEGEGTGRGKSRRAMRRSLRDGEGGRADGEAVFKQTKNKRKKEQVAPETDTQANAKSKEMEKEEVLSRRKQRRKKKEAAAKREAVTETFPKEFPRETEKAEEASSAEAQVDTGGPPAEGLDLRRRKKRKEKTGCRKRTRGHEQPELLKELE</sequence>